<feature type="domain" description="RNA helicase aquarius beta-barrel" evidence="5">
    <location>
        <begin position="521"/>
        <end position="692"/>
    </location>
</feature>
<dbReference type="FunFam" id="3.40.50.300:FF:002863">
    <property type="entry name" value="Pre-mRNA-splicing factor cwf11"/>
    <property type="match status" value="1"/>
</dbReference>
<evidence type="ECO:0000259" key="5">
    <source>
        <dbReference type="Pfam" id="PF21143"/>
    </source>
</evidence>
<evidence type="ECO:0000259" key="2">
    <source>
        <dbReference type="Pfam" id="PF13086"/>
    </source>
</evidence>
<dbReference type="GO" id="GO:0016787">
    <property type="term" value="F:hydrolase activity"/>
    <property type="evidence" value="ECO:0007669"/>
    <property type="project" value="UniProtKB-KW"/>
</dbReference>
<dbReference type="Proteomes" id="UP000007264">
    <property type="component" value="Unassembled WGS sequence"/>
</dbReference>
<dbReference type="PANTHER" id="PTHR10887">
    <property type="entry name" value="DNA2/NAM7 HELICASE FAMILY"/>
    <property type="match status" value="1"/>
</dbReference>
<evidence type="ECO:0000256" key="1">
    <source>
        <dbReference type="SAM" id="MobiDB-lite"/>
    </source>
</evidence>
<proteinExistence type="predicted"/>
<feature type="domain" description="RNA helicase aquarius N-terminal" evidence="4">
    <location>
        <begin position="15"/>
        <end position="433"/>
    </location>
</feature>
<dbReference type="InterPro" id="IPR027417">
    <property type="entry name" value="P-loop_NTPase"/>
</dbReference>
<dbReference type="CDD" id="cd18808">
    <property type="entry name" value="SF1_C_Upf1"/>
    <property type="match status" value="1"/>
</dbReference>
<dbReference type="Pfam" id="PF21144">
    <property type="entry name" value="Aquarius_N_3rd"/>
    <property type="match status" value="1"/>
</dbReference>
<feature type="domain" description="DNA2/NAM7 helicase helicase" evidence="2">
    <location>
        <begin position="872"/>
        <end position="1167"/>
    </location>
</feature>
<evidence type="ECO:0000313" key="7">
    <source>
        <dbReference type="EMBL" id="EIE21771.1"/>
    </source>
</evidence>
<dbReference type="eggNOG" id="KOG1806">
    <property type="taxonomic scope" value="Eukaryota"/>
</dbReference>
<dbReference type="PIRSF" id="PIRSF038901">
    <property type="entry name" value="AQR_cwf11"/>
    <property type="match status" value="1"/>
</dbReference>
<dbReference type="SUPFAM" id="SSF52540">
    <property type="entry name" value="P-loop containing nucleoside triphosphate hydrolases"/>
    <property type="match status" value="1"/>
</dbReference>
<dbReference type="Gene3D" id="3.40.50.300">
    <property type="entry name" value="P-loop containing nucleotide triphosphate hydrolases"/>
    <property type="match status" value="2"/>
</dbReference>
<feature type="compositionally biased region" description="Low complexity" evidence="1">
    <location>
        <begin position="1460"/>
        <end position="1477"/>
    </location>
</feature>
<feature type="domain" description="DNA2/NAM7 helicase-like C-terminal" evidence="3">
    <location>
        <begin position="1176"/>
        <end position="1367"/>
    </location>
</feature>
<evidence type="ECO:0000259" key="6">
    <source>
        <dbReference type="Pfam" id="PF21144"/>
    </source>
</evidence>
<dbReference type="InterPro" id="IPR041679">
    <property type="entry name" value="DNA2/NAM7-like_C"/>
</dbReference>
<reference evidence="7 8" key="1">
    <citation type="journal article" date="2012" name="Genome Biol.">
        <title>The genome of the polar eukaryotic microalga coccomyxa subellipsoidea reveals traits of cold adaptation.</title>
        <authorList>
            <person name="Blanc G."/>
            <person name="Agarkova I."/>
            <person name="Grimwood J."/>
            <person name="Kuo A."/>
            <person name="Brueggeman A."/>
            <person name="Dunigan D."/>
            <person name="Gurnon J."/>
            <person name="Ladunga I."/>
            <person name="Lindquist E."/>
            <person name="Lucas S."/>
            <person name="Pangilinan J."/>
            <person name="Proschold T."/>
            <person name="Salamov A."/>
            <person name="Schmutz J."/>
            <person name="Weeks D."/>
            <person name="Yamada T."/>
            <person name="Claverie J.M."/>
            <person name="Grigoriev I."/>
            <person name="Van Etten J."/>
            <person name="Lomsadze A."/>
            <person name="Borodovsky M."/>
        </authorList>
    </citation>
    <scope>NUCLEOTIDE SEQUENCE [LARGE SCALE GENOMIC DNA]</scope>
    <source>
        <strain evidence="7 8">C-169</strain>
    </source>
</reference>
<dbReference type="OrthoDB" id="1879at2759"/>
<accession>I0YTQ2</accession>
<dbReference type="Pfam" id="PF13087">
    <property type="entry name" value="AAA_12"/>
    <property type="match status" value="1"/>
</dbReference>
<dbReference type="STRING" id="574566.I0YTQ2"/>
<dbReference type="GO" id="GO:0003729">
    <property type="term" value="F:mRNA binding"/>
    <property type="evidence" value="ECO:0007669"/>
    <property type="project" value="TreeGrafter"/>
</dbReference>
<dbReference type="GO" id="GO:0071013">
    <property type="term" value="C:catalytic step 2 spliceosome"/>
    <property type="evidence" value="ECO:0007669"/>
    <property type="project" value="TreeGrafter"/>
</dbReference>
<dbReference type="RefSeq" id="XP_005646315.1">
    <property type="nucleotide sequence ID" value="XM_005646258.1"/>
</dbReference>
<evidence type="ECO:0000259" key="4">
    <source>
        <dbReference type="Pfam" id="PF16399"/>
    </source>
</evidence>
<dbReference type="KEGG" id="csl:COCSUDRAFT_66679"/>
<dbReference type="InterPro" id="IPR048967">
    <property type="entry name" value="Aquarius_insert"/>
</dbReference>
<dbReference type="InterPro" id="IPR045055">
    <property type="entry name" value="DNA2/NAM7-like"/>
</dbReference>
<dbReference type="InterPro" id="IPR047187">
    <property type="entry name" value="SF1_C_Upf1"/>
</dbReference>
<feature type="region of interest" description="Disordered" evidence="1">
    <location>
        <begin position="1460"/>
        <end position="1491"/>
    </location>
</feature>
<dbReference type="PANTHER" id="PTHR10887:SF5">
    <property type="entry name" value="RNA HELICASE AQUARIUS"/>
    <property type="match status" value="1"/>
</dbReference>
<organism evidence="7 8">
    <name type="scientific">Coccomyxa subellipsoidea (strain C-169)</name>
    <name type="common">Green microalga</name>
    <dbReference type="NCBI Taxonomy" id="574566"/>
    <lineage>
        <taxon>Eukaryota</taxon>
        <taxon>Viridiplantae</taxon>
        <taxon>Chlorophyta</taxon>
        <taxon>core chlorophytes</taxon>
        <taxon>Trebouxiophyceae</taxon>
        <taxon>Trebouxiophyceae incertae sedis</taxon>
        <taxon>Coccomyxaceae</taxon>
        <taxon>Coccomyxa</taxon>
        <taxon>Coccomyxa subellipsoidea</taxon>
    </lineage>
</organism>
<keyword evidence="8" id="KW-1185">Reference proteome</keyword>
<feature type="region of interest" description="Disordered" evidence="1">
    <location>
        <begin position="1507"/>
        <end position="1560"/>
    </location>
</feature>
<dbReference type="GeneID" id="17039756"/>
<protein>
    <submittedName>
        <fullName evidence="7">P-loop containing nucleoside triphosphate hydrolase protein</fullName>
    </submittedName>
</protein>
<dbReference type="EMBL" id="AGSI01000011">
    <property type="protein sequence ID" value="EIE21771.1"/>
    <property type="molecule type" value="Genomic_DNA"/>
</dbReference>
<comment type="caution">
    <text evidence="7">The sequence shown here is derived from an EMBL/GenBank/DDBJ whole genome shotgun (WGS) entry which is preliminary data.</text>
</comment>
<feature type="domain" description="RNA helicase aquarius insertion" evidence="6">
    <location>
        <begin position="768"/>
        <end position="859"/>
    </location>
</feature>
<dbReference type="InterPro" id="IPR026300">
    <property type="entry name" value="CWF11_fam"/>
</dbReference>
<feature type="compositionally biased region" description="Low complexity" evidence="1">
    <location>
        <begin position="1512"/>
        <end position="1525"/>
    </location>
</feature>
<evidence type="ECO:0000313" key="8">
    <source>
        <dbReference type="Proteomes" id="UP000007264"/>
    </source>
</evidence>
<dbReference type="InterPro" id="IPR032174">
    <property type="entry name" value="Aquarius_N"/>
</dbReference>
<feature type="compositionally biased region" description="Basic and acidic residues" evidence="1">
    <location>
        <begin position="1551"/>
        <end position="1560"/>
    </location>
</feature>
<dbReference type="CDD" id="cd17935">
    <property type="entry name" value="EEXXQc_AQR"/>
    <property type="match status" value="1"/>
</dbReference>
<dbReference type="Pfam" id="PF21143">
    <property type="entry name" value="Aquarius_N_2nd"/>
    <property type="match status" value="1"/>
</dbReference>
<dbReference type="GO" id="GO:0000398">
    <property type="term" value="P:mRNA splicing, via spliceosome"/>
    <property type="evidence" value="ECO:0007669"/>
    <property type="project" value="InterPro"/>
</dbReference>
<keyword evidence="7" id="KW-0378">Hydrolase</keyword>
<dbReference type="Pfam" id="PF16399">
    <property type="entry name" value="Aquarius_N_1st"/>
    <property type="match status" value="1"/>
</dbReference>
<gene>
    <name evidence="7" type="ORF">COCSUDRAFT_66679</name>
</gene>
<evidence type="ECO:0000259" key="3">
    <source>
        <dbReference type="Pfam" id="PF13087"/>
    </source>
</evidence>
<dbReference type="InterPro" id="IPR041677">
    <property type="entry name" value="DNA2/NAM7_AAA_11"/>
</dbReference>
<sequence length="1560" mass="174650">MGASLTLEEIAADQLTKVAEENWSNAARSKAKPPAFRPELVVEVYKRELGGSSVHPPKLKRVMLLEISQYLENYLWPHFDAATASHAHVMSILAMVKEKFRENVPAWDGFAGGPSEKFAAFFGAVLALRENSTGWETHERVTYLLFVIHCFQSLEQEAVRKQALQLVSLPLWHALSRGRLQLELGANETLAKHWKRLAKKEAAAAKAAAEDGTAGDAKSAHVPVTERPEATFLPSLLDEFLEMLQSVVPPEVATANGAGGDARLDRQRLLYCERFAELLIDLLSQLPTRRFVRTLLEDKAILIKARMSSLFTHPEGQLYRQLVDLFQFYQYFPIDDQSGEPLSDAAVVAAQYERLTQFQRLLFKHHPQLRELALANCGTLQKRSVLQPALTGLDKDQLSKLVTKQLRLVAEDDPWAEDPEFLAEVVISRYERQRSQTEVVNAMPLYPTEAILWDDNQVPQVHYTGETCLALPKLNLQFLTAHDYLLRNFSLFRLEATYEIREDIADVLSRVSASWEETDDGEERVAFRGWARMALPLQAFNVVEVRKPRVGENKPAAVTADITLDTSKLRGDVRGEWDDMKQHDVVFLLTVRPPDQATLRMMRSDGAELSPADTYGLVYVRGAEVIEVKDEDGRLMNDFTGRIKRDEWKPPSGFQRTLTVALDTAQYQIDMESMAAHKSEDVYSSFNILMRRKPKLESMAAHKTEDVYSSFNVLMRRKPKENNFKAVLESIRDLMNEETVLPDWLHDIFLGYGDPAAAQYSQLPASYLRTLDFKDTFLDAEHLRDSFPGYTLDIRNASGGPDPVRPFRITFPPLPAPEAAKAKGKRKAAGAAAAEAADAKTLIAESYAPPDPGPYPQDKPPENQVRFTPVQVEAIKAGTQPGLTMVVGPPGTGKTDTAVQIMHVLYHNCPDQRTLLIAHSNQALNDLFEKILQRDVPARYLLRLGMGEAELATTLDFSRVGRVNAMLARRLELLAEVEQMAKHFGVAEDVSYTCETAAHFWLLHVLARWEKFLASVRTKKTPECVKELFPFKEYFADAPGVLFTGEDYVADMERAKGCWRHLRTMFQELEECRAFELLKGQADRVNYLMTKQAKIVAMTCTHAALKRREFMDLGFKFDNLLMEESAQILEIETFIPMLLQNQEDGVARLKRVILIGDHHQLPPVVKNMAFQKYSHLDQSLFTRFVRLGTPYVQLNAQGRARPSLAQLYNWRYKDLGDLPNVLTGPDFLRANAGFAYDYQFVDVGDYQGQGESTPVPHFYQNLGEAEQVVAVYQYMRLRGYPADKISILTTYNGQRALISDVIESRCARHPAFGRPLKVTTVDKYQGQQNEYVLLSLVRTRAVGHVRDVRRLVVAMSRARLGLYVFGRLSLFANCYELAPTMRLFCERPTQLALHPTEYWQSCERGVEDVGQPLLIAGRENMARLVAAMTREWEVATHNATLAAQQAAVLAAGPRPPAVPYPAGAGAAAGADETAGPASTADTDAEEPKVGDVVMGEVEVTDLVQIEDKPEQAKAGMAAGPAAAGGADSGAEEPRVSNVVKGEMEVTDSVPIEDKPEQSKA</sequence>
<dbReference type="GO" id="GO:0004386">
    <property type="term" value="F:helicase activity"/>
    <property type="evidence" value="ECO:0007669"/>
    <property type="project" value="InterPro"/>
</dbReference>
<name>I0YTQ2_COCSC</name>
<dbReference type="InterPro" id="IPR048966">
    <property type="entry name" value="Aquarius_b-barrel"/>
</dbReference>
<dbReference type="Pfam" id="PF13086">
    <property type="entry name" value="AAA_11"/>
    <property type="match status" value="1"/>
</dbReference>